<keyword evidence="3" id="KW-1185">Reference proteome</keyword>
<evidence type="ECO:0000313" key="2">
    <source>
        <dbReference type="EMBL" id="KCZ70546.1"/>
    </source>
</evidence>
<protein>
    <submittedName>
        <fullName evidence="2">Uncharacterized protein</fullName>
    </submittedName>
</protein>
<organism evidence="2 3">
    <name type="scientific">Candidatus Methanoperedens nitratireducens</name>
    <dbReference type="NCBI Taxonomy" id="1392998"/>
    <lineage>
        <taxon>Archaea</taxon>
        <taxon>Methanobacteriati</taxon>
        <taxon>Methanobacteriota</taxon>
        <taxon>Stenosarchaea group</taxon>
        <taxon>Methanomicrobia</taxon>
        <taxon>Methanosarcinales</taxon>
        <taxon>ANME-2 cluster</taxon>
        <taxon>Candidatus Methanoperedentaceae</taxon>
        <taxon>Candidatus Methanoperedens</taxon>
    </lineage>
</organism>
<dbReference type="RefSeq" id="WP_048092218.1">
    <property type="nucleotide sequence ID" value="NZ_JMIY01000007.1"/>
</dbReference>
<dbReference type="OrthoDB" id="148404at2157"/>
<feature type="region of interest" description="Disordered" evidence="1">
    <location>
        <begin position="875"/>
        <end position="900"/>
    </location>
</feature>
<dbReference type="NCBIfam" id="TIGR02243">
    <property type="entry name" value="putative baseplate assembly protein"/>
    <property type="match status" value="1"/>
</dbReference>
<dbReference type="Proteomes" id="UP000027153">
    <property type="component" value="Unassembled WGS sequence"/>
</dbReference>
<evidence type="ECO:0000256" key="1">
    <source>
        <dbReference type="SAM" id="MobiDB-lite"/>
    </source>
</evidence>
<evidence type="ECO:0000313" key="3">
    <source>
        <dbReference type="Proteomes" id="UP000027153"/>
    </source>
</evidence>
<gene>
    <name evidence="2" type="ORF">ANME2D_02566</name>
</gene>
<proteinExistence type="predicted"/>
<name>A0A062UU35_9EURY</name>
<comment type="caution">
    <text evidence="2">The sequence shown here is derived from an EMBL/GenBank/DDBJ whole genome shotgun (WGS) entry which is preliminary data.</text>
</comment>
<dbReference type="EMBL" id="JMIY01000007">
    <property type="protein sequence ID" value="KCZ70546.1"/>
    <property type="molecule type" value="Genomic_DNA"/>
</dbReference>
<dbReference type="AlphaFoldDB" id="A0A062UU35"/>
<dbReference type="InterPro" id="IPR011749">
    <property type="entry name" value="CHP02243"/>
</dbReference>
<accession>A0A062UU35</accession>
<dbReference type="PATRIC" id="fig|1392998.3.peg.2868"/>
<reference evidence="2 3" key="1">
    <citation type="journal article" date="2013" name="Nature">
        <title>Anaerobic oxidation of methane coupled to nitrate reduction in a novel archaeal lineage.</title>
        <authorList>
            <person name="Haroon M.F."/>
            <person name="Hu S."/>
            <person name="Shi Y."/>
            <person name="Imelfort M."/>
            <person name="Keller J."/>
            <person name="Hugenholtz P."/>
            <person name="Yuan Z."/>
            <person name="Tyson G.W."/>
        </authorList>
    </citation>
    <scope>NUCLEOTIDE SEQUENCE [LARGE SCALE GENOMIC DNA]</scope>
    <source>
        <strain evidence="2 3">ANME-2d</strain>
    </source>
</reference>
<sequence>MSITPPRIDSRDQQMLVKQVRELALYYCPEWKDLPSIESDKQADALIHIFSRMVEIIIQRLNKVPDKNFLTFLDMVGVQLLPPRIAKAALTFTMAKGDNQYKKIPSRTQVATAQTKEQEALVFETAEDLTIIQPGLIGAVSLIPDKDKWTDHSTVLFSGANGDVELFRGKKQVPHRLYLGHSKLFSLKEKAVVTLDIEVPLIVDPPKIPQEWEVKWYYFDETLSQKPLNVITSEDLNKKYDNKVANLLKSGSITFEPVAGISERTLTGFEKETGLQKSWTSHWILAELSTPIPKDKLPVIKVKAAVGIGKADPVSLSAGFFNNAPLDMTRDFYPFGEKPKFNETYYIYSKQIKEVFSKVEGEITITVTLSQGVDLPDTEKIKLFWELWNGKSWEKIGETTRAGVPDPNDKDPYSFKDTTNAFTRSGIVKFKCPIIKAADGDEEQDYWVRVRIVEGGYGSEAAYEVTTTDVSGTGKISSKDKIVTGTETKFTTELKAGDSITAAGQTRAVTAIATDTSLTIDSAFKPDLSATGFTIKRTGWIYKPPTYKPPSISTLTLEYDVEPLLVDLDVILSYNDFVYRDYTKSENYLIPFQPVEDKEPALYLSFDKDIATLPVTLFFPLIENVFAPATLEFNKTGPLPEATPPVLAWEYWNGKSWSLLSVEDGTKNLIKREFIKFLAPGDLKKKHCFEFQSEYYWIRARLDKGEYANPPRLRGIYTNTVWAYNHVTVNREILGSSNGKINQVFNFSHYPVLPGQKILVREISLTGEERRIIRSEEGKDAIEDIKDDNGNIIGYWVRWHEVNHFYSSGPHSRHYSIDRNNGTVIFGDGKRGMIPPAEKNNIICSYQYGGGDKGNSAGAQTITKLRTSFPFVESVTNNESADGGGNSESLDRVRERGPQTIKHRDRAVTYEDFEWLVREASPRVARVKCLPTTDPGKKFQPGWITMIIVPDERDSPKPVPTRELIDEIEKHLFSRSSTYLADLLQINLIGPGYIQVGTHAKVHFTSITDAKIIEGRIIENLNRFFHPLIGGQDKKGWDFGKAVHISEVYEVIEDTEGVDYVKELHLKASAQIYRLELEGILSPSSTYQKNCKVESDDGKIAFSLSEKLISGTEIDTLTVSGFKEGDHVAIHDSSDDYITTVVLRSVSDNVLECEADLSDLSILENGIVKNPGGIKSYISSSEKKSGQSKSILLTVATFGAGDKIIIRHRTDPASTESAYIKKVNTQVETIFVEDNYLVYSGAHIIEGI</sequence>